<accession>A0AAN5YX03</accession>
<gene>
    <name evidence="2" type="ORF">FAUST_12112</name>
</gene>
<dbReference type="AlphaFoldDB" id="A0AAN5YX03"/>
<evidence type="ECO:0000313" key="3">
    <source>
        <dbReference type="Proteomes" id="UP000537989"/>
    </source>
</evidence>
<dbReference type="EMBL" id="JAAMOD010000850">
    <property type="protein sequence ID" value="KAF5226904.1"/>
    <property type="molecule type" value="Genomic_DNA"/>
</dbReference>
<organism evidence="2 3">
    <name type="scientific">Fusarium austroamericanum</name>
    <dbReference type="NCBI Taxonomy" id="282268"/>
    <lineage>
        <taxon>Eukaryota</taxon>
        <taxon>Fungi</taxon>
        <taxon>Dikarya</taxon>
        <taxon>Ascomycota</taxon>
        <taxon>Pezizomycotina</taxon>
        <taxon>Sordariomycetes</taxon>
        <taxon>Hypocreomycetidae</taxon>
        <taxon>Hypocreales</taxon>
        <taxon>Nectriaceae</taxon>
        <taxon>Fusarium</taxon>
    </lineage>
</organism>
<feature type="domain" description="CHAT" evidence="1">
    <location>
        <begin position="586"/>
        <end position="852"/>
    </location>
</feature>
<evidence type="ECO:0000313" key="2">
    <source>
        <dbReference type="EMBL" id="KAF5226904.1"/>
    </source>
</evidence>
<dbReference type="InterPro" id="IPR011990">
    <property type="entry name" value="TPR-like_helical_dom_sf"/>
</dbReference>
<name>A0AAN5YX03_FUSAU</name>
<reference evidence="2 3" key="1">
    <citation type="submission" date="2020-02" db="EMBL/GenBank/DDBJ databases">
        <title>Identification and distribution of gene clusters putatively required for synthesis of sphingolipid metabolism inhibitors in phylogenetically diverse species of the filamentous fungus Fusarium.</title>
        <authorList>
            <person name="Kim H.-S."/>
            <person name="Busman M."/>
            <person name="Brown D.W."/>
            <person name="Divon H."/>
            <person name="Uhlig S."/>
            <person name="Proctor R.H."/>
        </authorList>
    </citation>
    <scope>NUCLEOTIDE SEQUENCE [LARGE SCALE GENOMIC DNA]</scope>
    <source>
        <strain evidence="2 3">NRRL 2903</strain>
    </source>
</reference>
<comment type="caution">
    <text evidence="2">The sequence shown here is derived from an EMBL/GenBank/DDBJ whole genome shotgun (WGS) entry which is preliminary data.</text>
</comment>
<dbReference type="Pfam" id="PF12770">
    <property type="entry name" value="CHAT"/>
    <property type="match status" value="1"/>
</dbReference>
<proteinExistence type="predicted"/>
<protein>
    <recommendedName>
        <fullName evidence="1">CHAT domain-containing protein</fullName>
    </recommendedName>
</protein>
<dbReference type="Proteomes" id="UP000537989">
    <property type="component" value="Unassembled WGS sequence"/>
</dbReference>
<evidence type="ECO:0000259" key="1">
    <source>
        <dbReference type="Pfam" id="PF12770"/>
    </source>
</evidence>
<sequence>MYKKTTDIEDLNRTVEAYSQALTYVFTTHPNRAIPSMSLANALQKRFWRTRKKSDLDNSIKAMQEAVHVTSWTDSCRPQRLASLACCLSEKYQFSSSQLDHDRAILALEEAVMIAEARDEDGVCDINYISVQTMQEDHQRVPEFPFLLNELAESLLIRWNVRGIIDDLNRSIDYWTKATALRPTCGKLYFCILRYYRHSLRCRYGKNKNIKYLDLIIQTGEEILKLEPETEPNTVTEMIWLAQARLERYGLSHEIRDLQTAHEICRNVLSQRKYSFSQLANILDINATIQAVQLATGHYIESTDDTVLSRASNDNPTLDNFQFGNQLASMFLYNGNIEFANMDIEAMHRFMATEKFQDKEEENRRRCKLAWWLLTRFHTTGDGRDLTLAMQLTQQEATGRHCGSNLVIKAACFRARYDHEGDPADLDRAIEMSRGWPDENFQDLKIQLADFLSQRGNHQKQKGDADESIQIFEQILDKLPNAVVLPNSAIGDRLTAEARALAISERFQDDPKARGDLEPPIKNEVMNVLRHDSIVVINTCPLRCDAILVNRTIGMKLVELTTLEFHDLVDQVVRLSASRPFISLSLLEWLWDNVASHVLDGLGLHKSYEDHQTRPRLFWIFNGPLTYLPIHAAGRHLQGSKETVLDRAMSSYCSSLRAFVNSRKDLAKVDINSEEVNKALLVAMPITPDHKKLEFTTNETQVVRDTCSLLQLQPLQLTNQTRAAVLAELDDAYIFHFAGHAQLHPLNPSQNGMLLDDGPLTVADIRDRVKSDRLPFLAYLSACLTAANDVPKLADEAIHLLTACQLAGFRYTIGFLWQLHDDACVGIAEAFYCNLATSGMTDYSVCAALHDACVHSRDDWVAKVFPKATSSNIHSASFKVFEVDGSRLHGESAYQEGERHSRINLGDSTTKGLVRADWVPYVHYGP</sequence>
<keyword evidence="3" id="KW-1185">Reference proteome</keyword>
<dbReference type="InterPro" id="IPR024983">
    <property type="entry name" value="CHAT_dom"/>
</dbReference>
<dbReference type="Gene3D" id="1.25.40.10">
    <property type="entry name" value="Tetratricopeptide repeat domain"/>
    <property type="match status" value="1"/>
</dbReference>